<evidence type="ECO:0000256" key="3">
    <source>
        <dbReference type="PROSITE-ProRule" id="PRU00023"/>
    </source>
</evidence>
<keyword evidence="7" id="KW-1185">Reference proteome</keyword>
<dbReference type="RefSeq" id="XP_022473615.1">
    <property type="nucleotide sequence ID" value="XM_022619854.1"/>
</dbReference>
<protein>
    <submittedName>
        <fullName evidence="6">Pfs domain-containing protein</fullName>
    </submittedName>
</protein>
<evidence type="ECO:0000313" key="7">
    <source>
        <dbReference type="Proteomes" id="UP000176998"/>
    </source>
</evidence>
<feature type="repeat" description="ANK" evidence="3">
    <location>
        <begin position="1432"/>
        <end position="1464"/>
    </location>
</feature>
<gene>
    <name evidence="6" type="ORF">CORC01_08221</name>
</gene>
<dbReference type="Pfam" id="PF12796">
    <property type="entry name" value="Ank_2"/>
    <property type="match status" value="3"/>
</dbReference>
<dbReference type="PROSITE" id="PS50088">
    <property type="entry name" value="ANK_REPEAT"/>
    <property type="match status" value="7"/>
</dbReference>
<feature type="repeat" description="ANK" evidence="3">
    <location>
        <begin position="1158"/>
        <end position="1190"/>
    </location>
</feature>
<accession>A0A1G4B4T4</accession>
<dbReference type="InterPro" id="IPR056884">
    <property type="entry name" value="NPHP3-like_N"/>
</dbReference>
<dbReference type="InterPro" id="IPR036770">
    <property type="entry name" value="Ankyrin_rpt-contain_sf"/>
</dbReference>
<feature type="domain" description="Nephrocystin 3-like N-terminal" evidence="5">
    <location>
        <begin position="483"/>
        <end position="545"/>
    </location>
</feature>
<dbReference type="EMBL" id="MJBS01000069">
    <property type="protein sequence ID" value="OHE96458.1"/>
    <property type="molecule type" value="Genomic_DNA"/>
</dbReference>
<dbReference type="PROSITE" id="PS50297">
    <property type="entry name" value="ANK_REP_REGION"/>
    <property type="match status" value="7"/>
</dbReference>
<organism evidence="6 7">
    <name type="scientific">Colletotrichum orchidophilum</name>
    <dbReference type="NCBI Taxonomy" id="1209926"/>
    <lineage>
        <taxon>Eukaryota</taxon>
        <taxon>Fungi</taxon>
        <taxon>Dikarya</taxon>
        <taxon>Ascomycota</taxon>
        <taxon>Pezizomycotina</taxon>
        <taxon>Sordariomycetes</taxon>
        <taxon>Hypocreomycetidae</taxon>
        <taxon>Glomerellales</taxon>
        <taxon>Glomerellaceae</taxon>
        <taxon>Colletotrichum</taxon>
    </lineage>
</organism>
<dbReference type="SUPFAM" id="SSF48403">
    <property type="entry name" value="Ankyrin repeat"/>
    <property type="match status" value="3"/>
</dbReference>
<evidence type="ECO:0000256" key="2">
    <source>
        <dbReference type="ARBA" id="ARBA00023043"/>
    </source>
</evidence>
<evidence type="ECO:0000256" key="1">
    <source>
        <dbReference type="ARBA" id="ARBA00022737"/>
    </source>
</evidence>
<feature type="repeat" description="ANK" evidence="3">
    <location>
        <begin position="1224"/>
        <end position="1256"/>
    </location>
</feature>
<name>A0A1G4B4T4_9PEZI</name>
<dbReference type="Pfam" id="PF24883">
    <property type="entry name" value="NPHP3_N"/>
    <property type="match status" value="1"/>
</dbReference>
<dbReference type="Pfam" id="PF22939">
    <property type="entry name" value="WHD_GPIID"/>
    <property type="match status" value="1"/>
</dbReference>
<comment type="caution">
    <text evidence="6">The sequence shown here is derived from an EMBL/GenBank/DDBJ whole genome shotgun (WGS) entry which is preliminary data.</text>
</comment>
<proteinExistence type="predicted"/>
<dbReference type="SMART" id="SM00248">
    <property type="entry name" value="ANK"/>
    <property type="match status" value="16"/>
</dbReference>
<dbReference type="Proteomes" id="UP000176998">
    <property type="component" value="Unassembled WGS sequence"/>
</dbReference>
<evidence type="ECO:0000259" key="4">
    <source>
        <dbReference type="Pfam" id="PF22939"/>
    </source>
</evidence>
<keyword evidence="2 3" id="KW-0040">ANK repeat</keyword>
<feature type="domain" description="GPI inositol-deacylase winged helix" evidence="4">
    <location>
        <begin position="660"/>
        <end position="735"/>
    </location>
</feature>
<dbReference type="InterPro" id="IPR002110">
    <property type="entry name" value="Ankyrin_rpt"/>
</dbReference>
<dbReference type="PANTHER" id="PTHR24198">
    <property type="entry name" value="ANKYRIN REPEAT AND PROTEIN KINASE DOMAIN-CONTAINING PROTEIN"/>
    <property type="match status" value="1"/>
</dbReference>
<dbReference type="GeneID" id="34561364"/>
<feature type="repeat" description="ANK" evidence="3">
    <location>
        <begin position="1125"/>
        <end position="1157"/>
    </location>
</feature>
<dbReference type="Gene3D" id="1.25.40.20">
    <property type="entry name" value="Ankyrin repeat-containing domain"/>
    <property type="match status" value="5"/>
</dbReference>
<evidence type="ECO:0000259" key="5">
    <source>
        <dbReference type="Pfam" id="PF24883"/>
    </source>
</evidence>
<dbReference type="STRING" id="1209926.A0A1G4B4T4"/>
<feature type="repeat" description="ANK" evidence="3">
    <location>
        <begin position="146"/>
        <end position="178"/>
    </location>
</feature>
<dbReference type="PANTHER" id="PTHR24198:SF165">
    <property type="entry name" value="ANKYRIN REPEAT-CONTAINING PROTEIN-RELATED"/>
    <property type="match status" value="1"/>
</dbReference>
<dbReference type="OrthoDB" id="448455at2759"/>
<dbReference type="Pfam" id="PF00023">
    <property type="entry name" value="Ank"/>
    <property type="match status" value="1"/>
</dbReference>
<reference evidence="6 7" key="1">
    <citation type="submission" date="2016-09" db="EMBL/GenBank/DDBJ databases">
        <authorList>
            <person name="Capua I."/>
            <person name="De Benedictis P."/>
            <person name="Joannis T."/>
            <person name="Lombin L.H."/>
            <person name="Cattoli G."/>
        </authorList>
    </citation>
    <scope>NUCLEOTIDE SEQUENCE [LARGE SCALE GENOMIC DNA]</scope>
    <source>
        <strain evidence="6 7">IMI 309357</strain>
    </source>
</reference>
<sequence length="1492" mass="166006">MVREINTRPEVWETEARRRELVEVAPAIKPEVYGSGINVTLNRQLQEVVGDHDPADPGGPHVGITLNSKPHEPISQGWIDVGDSTTEMPLSAHNSGPIEQGQSSMKASSAETALDVRLHEVIDEGSLSEIQNLLQQGANSNTMSSQGTLPLCVQAQRGNLAAVKVLLDHKADVNLADSKGRTTISYAAERTNTEMARLLMAVPGIDVNLKDEDLRAPLWVRIEDVDGEGRGLLHLAATAGAADLVEFLCGRDDVDVNRPDGRRKTAVAYALERKDDRALGVLLKYGAGITLAQGKGFVTVSPKRRRRWVEARLVEMSFGFSLGDFITVIDKAKKYQERFAAAPAEFRSLTQDFKSLVFVLEGINREREQYEDDAKQHLSDLVEGSSKILDDLGDMLEKTSSIETANRPGKRAKLDPSVAFSRFRLDPAQVQTLRSRILLKVQLLEVIRNSRDSQTIHATQQIAASVRDEQVIQKQQEILDWITPVDFSAQQEDYFSRRQRARLYSRLFVVVDALDECDSSSLKTLLQEVFRLQKHQSANIFVTSRPVPDIIQLPEFDLGVALAIRATDNDLRRYVEGRIPDMQEFVKKRRDLQEEIKNGVIRIARGMFLLAQLFLDSLSVKINVTALRKAINQVPNGNAAYSSIYDEALGRIRAQPPDRRELAIRVLGWITCAKRPLTAVELQHALAVAEDRKEIEEDDLTSFDTILSVCAGLVTRDEETGIIRLVHQTTQEYFDERRSRLFAEMDSEIATTSVFYLSSKNVLQVSEDARWPGRREDYRIACVPYYDYALVHWGAHACDSSTVPNGVVEFLRDHRMLKKAFEVMNQMGFMQFETAAQLGAWFGLRKVFDTGAILIHEAYSPYDHEKTAIWVAARQGHADLVTFFLDSGTLETSTHPLGLALQAELPRTACSHTLSVPLVRSTLRMAVGAGHVGVVETVVNFCAKKTITFELEGTFGTSIIEGAIKGEQRAIVNILLQHNSHSDSASTMEGHPGSVMGLGSSESCSPASILSAYTIRAGWLAAMECLFTSWYCESYDDWASAAFSLLLRAHHARGMIPLNPLDHANEMKWLVASKPYPYEMKSREDEINRLAEGWNPLVGTISNGLTKTLEVLLRNGFQKEIRDNYGRTPLSRATVTGKVAALRLLLKHGADIETKDANERTPLLLATLAENESVIKVILHHGADIGTRDSQGMTPVLLAARRGNVHLVQLLIGHGTDIEARDLNGRTALSWAASSGNEPTLQLLIKHKGQIESVDNLGRTPLFWATHDGNKRNAEALIVHGADVCARDQRGYTPFWGGTQSAFSLRQIRPLLGEDASGHNVNHRDNSKSTAMLFQVALRGSADELKSLLEMTDLNPGAIDIHGQTPPWYAMHSELGLENRQEIIELFLADPRFGAWCLDGQELLMTAIRANFTSYVRCISSRENVDVNKEFKGITPLNFAADLGYLAIFKIILECGATWGKAESDNVEVLSKSRWRFRDELLVWHYFPGQLL</sequence>
<feature type="repeat" description="ANK" evidence="3">
    <location>
        <begin position="1257"/>
        <end position="1289"/>
    </location>
</feature>
<feature type="repeat" description="ANK" evidence="3">
    <location>
        <begin position="1191"/>
        <end position="1223"/>
    </location>
</feature>
<keyword evidence="1" id="KW-0677">Repeat</keyword>
<evidence type="ECO:0000313" key="6">
    <source>
        <dbReference type="EMBL" id="OHE96458.1"/>
    </source>
</evidence>
<dbReference type="InterPro" id="IPR054471">
    <property type="entry name" value="GPIID_WHD"/>
</dbReference>